<protein>
    <recommendedName>
        <fullName evidence="3">AI-2E family transporter</fullName>
    </recommendedName>
</protein>
<gene>
    <name evidence="2" type="ORF">METZ01_LOCUS179899</name>
</gene>
<feature type="transmembrane region" description="Helical" evidence="1">
    <location>
        <begin position="34"/>
        <end position="52"/>
    </location>
</feature>
<evidence type="ECO:0008006" key="3">
    <source>
        <dbReference type="Google" id="ProtNLM"/>
    </source>
</evidence>
<name>A0A382CLT5_9ZZZZ</name>
<evidence type="ECO:0000313" key="2">
    <source>
        <dbReference type="EMBL" id="SVB27045.1"/>
    </source>
</evidence>
<evidence type="ECO:0000256" key="1">
    <source>
        <dbReference type="SAM" id="Phobius"/>
    </source>
</evidence>
<reference evidence="2" key="1">
    <citation type="submission" date="2018-05" db="EMBL/GenBank/DDBJ databases">
        <authorList>
            <person name="Lanie J.A."/>
            <person name="Ng W.-L."/>
            <person name="Kazmierczak K.M."/>
            <person name="Andrzejewski T.M."/>
            <person name="Davidsen T.M."/>
            <person name="Wayne K.J."/>
            <person name="Tettelin H."/>
            <person name="Glass J.I."/>
            <person name="Rusch D."/>
            <person name="Podicherti R."/>
            <person name="Tsui H.-C.T."/>
            <person name="Winkler M.E."/>
        </authorList>
    </citation>
    <scope>NUCLEOTIDE SEQUENCE</scope>
</reference>
<feature type="non-terminal residue" evidence="2">
    <location>
        <position position="100"/>
    </location>
</feature>
<sequence>MGLSLEKSAKIALYIFIAAVVIFVLYLVKGALFPFVIGIVLTYLLYPIVRIVEKVLPGKTLYPKLSRGISIAIVYLLAIILLIGATLLIVPPLFVQSTEL</sequence>
<keyword evidence="1" id="KW-0472">Membrane</keyword>
<dbReference type="EMBL" id="UINC01035129">
    <property type="protein sequence ID" value="SVB27045.1"/>
    <property type="molecule type" value="Genomic_DNA"/>
</dbReference>
<keyword evidence="1" id="KW-0812">Transmembrane</keyword>
<feature type="transmembrane region" description="Helical" evidence="1">
    <location>
        <begin position="73"/>
        <end position="94"/>
    </location>
</feature>
<organism evidence="2">
    <name type="scientific">marine metagenome</name>
    <dbReference type="NCBI Taxonomy" id="408172"/>
    <lineage>
        <taxon>unclassified sequences</taxon>
        <taxon>metagenomes</taxon>
        <taxon>ecological metagenomes</taxon>
    </lineage>
</organism>
<feature type="transmembrane region" description="Helical" evidence="1">
    <location>
        <begin position="12"/>
        <end position="28"/>
    </location>
</feature>
<accession>A0A382CLT5</accession>
<keyword evidence="1" id="KW-1133">Transmembrane helix</keyword>
<dbReference type="AlphaFoldDB" id="A0A382CLT5"/>
<proteinExistence type="predicted"/>